<evidence type="ECO:0000256" key="3">
    <source>
        <dbReference type="ARBA" id="ARBA00022679"/>
    </source>
</evidence>
<feature type="transmembrane region" description="Helical" evidence="7">
    <location>
        <begin position="58"/>
        <end position="83"/>
    </location>
</feature>
<dbReference type="InterPro" id="IPR001640">
    <property type="entry name" value="Lgt"/>
</dbReference>
<keyword evidence="6 7" id="KW-0472">Membrane</keyword>
<comment type="caution">
    <text evidence="8">The sequence shown here is derived from an EMBL/GenBank/DDBJ whole genome shotgun (WGS) entry which is preliminary data.</text>
</comment>
<name>A0A087AME0_9BIFI</name>
<dbReference type="Pfam" id="PF01790">
    <property type="entry name" value="LGT"/>
    <property type="match status" value="1"/>
</dbReference>
<dbReference type="GO" id="GO:0042158">
    <property type="term" value="P:lipoprotein biosynthetic process"/>
    <property type="evidence" value="ECO:0007669"/>
    <property type="project" value="InterPro"/>
</dbReference>
<dbReference type="EMBL" id="JGYX01000007">
    <property type="protein sequence ID" value="KFI59940.1"/>
    <property type="molecule type" value="Genomic_DNA"/>
</dbReference>
<feature type="transmembrane region" description="Helical" evidence="7">
    <location>
        <begin position="183"/>
        <end position="202"/>
    </location>
</feature>
<feature type="transmembrane region" description="Helical" evidence="7">
    <location>
        <begin position="136"/>
        <end position="163"/>
    </location>
</feature>
<keyword evidence="2" id="KW-1003">Cell membrane</keyword>
<evidence type="ECO:0000313" key="9">
    <source>
        <dbReference type="Proteomes" id="UP000029046"/>
    </source>
</evidence>
<proteinExistence type="inferred from homology"/>
<dbReference type="GO" id="GO:0008961">
    <property type="term" value="F:phosphatidylglycerol-prolipoprotein diacylglyceryl transferase activity"/>
    <property type="evidence" value="ECO:0007669"/>
    <property type="project" value="InterPro"/>
</dbReference>
<dbReference type="GO" id="GO:0005886">
    <property type="term" value="C:plasma membrane"/>
    <property type="evidence" value="ECO:0007669"/>
    <property type="project" value="InterPro"/>
</dbReference>
<evidence type="ECO:0000256" key="4">
    <source>
        <dbReference type="ARBA" id="ARBA00022692"/>
    </source>
</evidence>
<reference evidence="8 9" key="1">
    <citation type="submission" date="2014-03" db="EMBL/GenBank/DDBJ databases">
        <title>Genomics of Bifidobacteria.</title>
        <authorList>
            <person name="Ventura M."/>
            <person name="Milani C."/>
            <person name="Lugli G.A."/>
        </authorList>
    </citation>
    <scope>NUCLEOTIDE SEQUENCE [LARGE SCALE GENOMIC DNA]</scope>
    <source>
        <strain evidence="8 9">LMG 11586</strain>
    </source>
</reference>
<accession>A0A087AME0</accession>
<protein>
    <submittedName>
        <fullName evidence="8">Putative prolipoprotein diacylglyceryl transferase</fullName>
    </submittedName>
</protein>
<feature type="transmembrane region" description="Helical" evidence="7">
    <location>
        <begin position="103"/>
        <end position="124"/>
    </location>
</feature>
<evidence type="ECO:0000313" key="8">
    <source>
        <dbReference type="EMBL" id="KFI59940.1"/>
    </source>
</evidence>
<keyword evidence="3 8" id="KW-0808">Transferase</keyword>
<keyword evidence="9" id="KW-1185">Reference proteome</keyword>
<evidence type="ECO:0000256" key="7">
    <source>
        <dbReference type="SAM" id="Phobius"/>
    </source>
</evidence>
<organism evidence="8 9">
    <name type="scientific">Bifidobacterium pullorum subsp. gallinarum</name>
    <dbReference type="NCBI Taxonomy" id="78344"/>
    <lineage>
        <taxon>Bacteria</taxon>
        <taxon>Bacillati</taxon>
        <taxon>Actinomycetota</taxon>
        <taxon>Actinomycetes</taxon>
        <taxon>Bifidobacteriales</taxon>
        <taxon>Bifidobacteriaceae</taxon>
        <taxon>Bifidobacterium</taxon>
    </lineage>
</organism>
<feature type="transmembrane region" description="Helical" evidence="7">
    <location>
        <begin position="252"/>
        <end position="273"/>
    </location>
</feature>
<dbReference type="eggNOG" id="COG0682">
    <property type="taxonomic scope" value="Bacteria"/>
</dbReference>
<evidence type="ECO:0000256" key="2">
    <source>
        <dbReference type="ARBA" id="ARBA00022475"/>
    </source>
</evidence>
<keyword evidence="4 7" id="KW-0812">Transmembrane</keyword>
<evidence type="ECO:0000256" key="6">
    <source>
        <dbReference type="ARBA" id="ARBA00023136"/>
    </source>
</evidence>
<feature type="transmembrane region" description="Helical" evidence="7">
    <location>
        <begin position="214"/>
        <end position="232"/>
    </location>
</feature>
<dbReference type="PANTHER" id="PTHR30589:SF0">
    <property type="entry name" value="PHOSPHATIDYLGLYCEROL--PROLIPOPROTEIN DIACYLGLYCERYL TRANSFERASE"/>
    <property type="match status" value="1"/>
</dbReference>
<feature type="transmembrane region" description="Helical" evidence="7">
    <location>
        <begin position="26"/>
        <end position="46"/>
    </location>
</feature>
<evidence type="ECO:0000256" key="5">
    <source>
        <dbReference type="ARBA" id="ARBA00022989"/>
    </source>
</evidence>
<gene>
    <name evidence="8" type="ORF">BIGA_1614</name>
</gene>
<dbReference type="AlphaFoldDB" id="A0A087AME0"/>
<keyword evidence="5 7" id="KW-1133">Transmembrane helix</keyword>
<comment type="similarity">
    <text evidence="1">Belongs to the Lgt family.</text>
</comment>
<dbReference type="Proteomes" id="UP000029046">
    <property type="component" value="Unassembled WGS sequence"/>
</dbReference>
<sequence>MYGWIVSEPDGSDDMLPYIDVLDRAIPMYGLLGVIGFFAALGLILAMSRPLGIDRENAVYLFVFTVIGCMVGAKLLYLLTVLPDLLADLPDMVNDFGLLVRKYLSGGFVFYGGLIGGVSVAFWYCRFFHWRLSDYLPVLMPAVPLIHAFGRLGCFCAGCCYGVEVPWGVTFADAVAGPNGVPLFPVQLVEAVCEFAICAILVRMSVSGASRREPWMLVVAYILMYAPVRFVLEFFRGDAVRGVWFGLSTSQWLSLAACVAVGVCCCGCAVARLRIYGSWW</sequence>
<dbReference type="PANTHER" id="PTHR30589">
    <property type="entry name" value="PROLIPOPROTEIN DIACYLGLYCERYL TRANSFERASE"/>
    <property type="match status" value="1"/>
</dbReference>
<keyword evidence="8" id="KW-0449">Lipoprotein</keyword>
<evidence type="ECO:0000256" key="1">
    <source>
        <dbReference type="ARBA" id="ARBA00007150"/>
    </source>
</evidence>